<gene>
    <name evidence="7" type="ORF">BB561_000529</name>
</gene>
<evidence type="ECO:0000256" key="5">
    <source>
        <dbReference type="ARBA" id="ARBA00023274"/>
    </source>
</evidence>
<name>A0A2T9YYP2_9FUNG</name>
<sequence>MISSIYQTLFKTNVGFNQVRFATKKAGGSTKNGRDSAGRRLGAKKTAGEFVIAGNIIMKQRGTKFHPGENVGMGKDHTIFAINPGYVRFYRQIYNKKERRMISVALQKDDYNFPRDENLPRRRGFFKVDTMNTLSLDKSA</sequence>
<dbReference type="Proteomes" id="UP000245383">
    <property type="component" value="Unassembled WGS sequence"/>
</dbReference>
<dbReference type="STRING" id="133385.A0A2T9YYP2"/>
<comment type="similarity">
    <text evidence="2">Belongs to the bacterial ribosomal protein bL27 family.</text>
</comment>
<evidence type="ECO:0000313" key="7">
    <source>
        <dbReference type="EMBL" id="PVU97460.1"/>
    </source>
</evidence>
<dbReference type="PANTHER" id="PTHR15893:SF0">
    <property type="entry name" value="LARGE RIBOSOMAL SUBUNIT PROTEIN BL27M"/>
    <property type="match status" value="1"/>
</dbReference>
<keyword evidence="8" id="KW-1185">Reference proteome</keyword>
<dbReference type="InterPro" id="IPR001684">
    <property type="entry name" value="Ribosomal_bL27"/>
</dbReference>
<evidence type="ECO:0000256" key="3">
    <source>
        <dbReference type="ARBA" id="ARBA00022980"/>
    </source>
</evidence>
<dbReference type="PRINTS" id="PR00063">
    <property type="entry name" value="RIBOSOMALL27"/>
</dbReference>
<proteinExistence type="inferred from homology"/>
<keyword evidence="5" id="KW-0687">Ribonucleoprotein</keyword>
<dbReference type="GO" id="GO:0005762">
    <property type="term" value="C:mitochondrial large ribosomal subunit"/>
    <property type="evidence" value="ECO:0007669"/>
    <property type="project" value="TreeGrafter"/>
</dbReference>
<dbReference type="Pfam" id="PF01016">
    <property type="entry name" value="Ribosomal_L27"/>
    <property type="match status" value="1"/>
</dbReference>
<reference evidence="7 8" key="1">
    <citation type="journal article" date="2018" name="MBio">
        <title>Comparative Genomics Reveals the Core Gene Toolbox for the Fungus-Insect Symbiosis.</title>
        <authorList>
            <person name="Wang Y."/>
            <person name="Stata M."/>
            <person name="Wang W."/>
            <person name="Stajich J.E."/>
            <person name="White M.M."/>
            <person name="Moncalvo J.M."/>
        </authorList>
    </citation>
    <scope>NUCLEOTIDE SEQUENCE [LARGE SCALE GENOMIC DNA]</scope>
    <source>
        <strain evidence="7 8">SWE-8-4</strain>
    </source>
</reference>
<accession>A0A2T9YYP2</accession>
<comment type="caution">
    <text evidence="7">The sequence shown here is derived from an EMBL/GenBank/DDBJ whole genome shotgun (WGS) entry which is preliminary data.</text>
</comment>
<evidence type="ECO:0000256" key="1">
    <source>
        <dbReference type="ARBA" id="ARBA00004173"/>
    </source>
</evidence>
<dbReference type="SUPFAM" id="SSF110324">
    <property type="entry name" value="Ribosomal L27 protein-like"/>
    <property type="match status" value="1"/>
</dbReference>
<dbReference type="PANTHER" id="PTHR15893">
    <property type="entry name" value="RIBOSOMAL PROTEIN L27"/>
    <property type="match status" value="1"/>
</dbReference>
<comment type="subcellular location">
    <subcellularLocation>
        <location evidence="1">Mitochondrion</location>
    </subcellularLocation>
</comment>
<dbReference type="GO" id="GO:0006412">
    <property type="term" value="P:translation"/>
    <property type="evidence" value="ECO:0007669"/>
    <property type="project" value="InterPro"/>
</dbReference>
<evidence type="ECO:0000313" key="8">
    <source>
        <dbReference type="Proteomes" id="UP000245383"/>
    </source>
</evidence>
<dbReference type="NCBIfam" id="TIGR00062">
    <property type="entry name" value="L27"/>
    <property type="match status" value="1"/>
</dbReference>
<keyword evidence="4" id="KW-0496">Mitochondrion</keyword>
<organism evidence="7 8">
    <name type="scientific">Smittium simulii</name>
    <dbReference type="NCBI Taxonomy" id="133385"/>
    <lineage>
        <taxon>Eukaryota</taxon>
        <taxon>Fungi</taxon>
        <taxon>Fungi incertae sedis</taxon>
        <taxon>Zoopagomycota</taxon>
        <taxon>Kickxellomycotina</taxon>
        <taxon>Harpellomycetes</taxon>
        <taxon>Harpellales</taxon>
        <taxon>Legeriomycetaceae</taxon>
        <taxon>Smittium</taxon>
    </lineage>
</organism>
<dbReference type="Gene3D" id="2.40.50.100">
    <property type="match status" value="1"/>
</dbReference>
<dbReference type="GO" id="GO:0003735">
    <property type="term" value="F:structural constituent of ribosome"/>
    <property type="evidence" value="ECO:0007669"/>
    <property type="project" value="InterPro"/>
</dbReference>
<dbReference type="FunFam" id="2.40.50.100:FF:000042">
    <property type="entry name" value="50S ribosomal protein L27"/>
    <property type="match status" value="1"/>
</dbReference>
<protein>
    <recommendedName>
        <fullName evidence="6">Large ribosomal subunit protein bL27m</fullName>
    </recommendedName>
</protein>
<evidence type="ECO:0000256" key="4">
    <source>
        <dbReference type="ARBA" id="ARBA00023128"/>
    </source>
</evidence>
<dbReference type="HAMAP" id="MF_00539">
    <property type="entry name" value="Ribosomal_bL27"/>
    <property type="match status" value="1"/>
</dbReference>
<dbReference type="OrthoDB" id="1867012at2759"/>
<evidence type="ECO:0000256" key="6">
    <source>
        <dbReference type="ARBA" id="ARBA00035267"/>
    </source>
</evidence>
<dbReference type="EMBL" id="MBFR01000012">
    <property type="protein sequence ID" value="PVU97460.1"/>
    <property type="molecule type" value="Genomic_DNA"/>
</dbReference>
<dbReference type="AlphaFoldDB" id="A0A2T9YYP2"/>
<keyword evidence="3" id="KW-0689">Ribosomal protein</keyword>
<evidence type="ECO:0000256" key="2">
    <source>
        <dbReference type="ARBA" id="ARBA00010797"/>
    </source>
</evidence>